<gene>
    <name evidence="2" type="ORF">Rleg4DRAFT_2482</name>
</gene>
<organism evidence="2 3">
    <name type="scientific">Rhizobium leguminosarum bv. trifolii WSM2297</name>
    <dbReference type="NCBI Taxonomy" id="754762"/>
    <lineage>
        <taxon>Bacteria</taxon>
        <taxon>Pseudomonadati</taxon>
        <taxon>Pseudomonadota</taxon>
        <taxon>Alphaproteobacteria</taxon>
        <taxon>Hyphomicrobiales</taxon>
        <taxon>Rhizobiaceae</taxon>
        <taxon>Rhizobium/Agrobacterium group</taxon>
        <taxon>Rhizobium</taxon>
    </lineage>
</organism>
<dbReference type="Proteomes" id="UP000005732">
    <property type="component" value="Unassembled WGS sequence"/>
</dbReference>
<evidence type="ECO:0000313" key="2">
    <source>
        <dbReference type="EMBL" id="EJC80818.1"/>
    </source>
</evidence>
<protein>
    <recommendedName>
        <fullName evidence="1">TniQ domain-containing protein</fullName>
    </recommendedName>
</protein>
<feature type="domain" description="TniQ" evidence="1">
    <location>
        <begin position="14"/>
        <end position="142"/>
    </location>
</feature>
<proteinExistence type="predicted"/>
<dbReference type="Pfam" id="PF06527">
    <property type="entry name" value="TniQ"/>
    <property type="match status" value="1"/>
</dbReference>
<dbReference type="OrthoDB" id="7595282at2"/>
<evidence type="ECO:0000259" key="1">
    <source>
        <dbReference type="Pfam" id="PF06527"/>
    </source>
</evidence>
<evidence type="ECO:0000313" key="3">
    <source>
        <dbReference type="Proteomes" id="UP000005732"/>
    </source>
</evidence>
<dbReference type="HOGENOM" id="CLU_030259_0_0_5"/>
<dbReference type="InterPro" id="IPR009492">
    <property type="entry name" value="TniQ"/>
</dbReference>
<name>J0W6N2_RHILT</name>
<dbReference type="RefSeq" id="WP_003581644.1">
    <property type="nucleotide sequence ID" value="NZ_JH719395.1"/>
</dbReference>
<dbReference type="EMBL" id="JH719395">
    <property type="protein sequence ID" value="EJC80818.1"/>
    <property type="molecule type" value="Genomic_DNA"/>
</dbReference>
<reference evidence="2 3" key="1">
    <citation type="submission" date="2012-02" db="EMBL/GenBank/DDBJ databases">
        <title>Improved High-Quality Draft Sequence of Rhizobium leguminosarum bv. trifolii WSM2297.</title>
        <authorList>
            <consortium name="US DOE Joint Genome Institute"/>
            <person name="Lucas S."/>
            <person name="Han J."/>
            <person name="Lapidus A."/>
            <person name="Cheng J.-F."/>
            <person name="Goodwin L."/>
            <person name="Pitluck S."/>
            <person name="Peters L."/>
            <person name="Ovchinnikova G."/>
            <person name="Zhang X."/>
            <person name="Detter J.C."/>
            <person name="Han C."/>
            <person name="Tapia R."/>
            <person name="Land M."/>
            <person name="Hauser L."/>
            <person name="Kyrpides N."/>
            <person name="Ivanova N."/>
            <person name="Pagani I."/>
            <person name="Brau L."/>
            <person name="Yates R."/>
            <person name="O'Hara G."/>
            <person name="Rui T."/>
            <person name="Howieson J."/>
            <person name="Reeve W."/>
            <person name="Woyke T."/>
        </authorList>
    </citation>
    <scope>NUCLEOTIDE SEQUENCE [LARGE SCALE GENOMIC DNA]</scope>
    <source>
        <strain evidence="2 3">WSM2297</strain>
    </source>
</reference>
<dbReference type="AlphaFoldDB" id="J0W6N2"/>
<accession>J0W6N2</accession>
<sequence>MVLPVPVTHVNGIEDPVSFASRLSAANGYRSLKSLLASGGTNVTDLAKGDPEALAKLARWSGAAPDHLAELAIVSSKDHNTWRIGEAVFNKDMRRGNRFRYCPTCIVDDVSHGKEHPAARPYVRAQWLTKAVVNCSQHHRPLVEVDFPNHHEHDFARYVANNLPAIEHVAKEDFEAQSISVDLYAENRIKGIYREQYLDRFPAYVAIDLPTYLGRLLKRNDATWALVPAELRDASLREIGFHFARQGAEVIRQLVTTFIRAKRPDGGEKFLFGHLGRWLRSNSSKPEYAELVELFQDVAERNLPFGPGDFCFVPVRKRYLHSIKTASAQYGLVEKRVIRLLRDAGCIGDEKLHYSRIHFDAEKAHGILMNAAETLTSRQVRLELAVTEEFMADLLESGLLPTVEARPDIRKFSRIRREDLTEFKRSIVAASTCSNADEGMGTIFEVSQKCGCRAHEVLAIVLKGGLSKVSAPKIDHFKIHGVVVDIDEAVRLVVGNRESAFQRDHAGYVSVEDARVILRVKPLTIKYLLQHGLLSLSKISSPVSSRSKEFITLASLEAFQSEYVTLGELSTRYATHAIAVTNALEKIGVKPSPERAGAVTRFYRRVEVENVIINAPSRKRS</sequence>